<feature type="non-terminal residue" evidence="10">
    <location>
        <position position="483"/>
    </location>
</feature>
<dbReference type="Proteomes" id="UP000602905">
    <property type="component" value="Unassembled WGS sequence"/>
</dbReference>
<evidence type="ECO:0000256" key="1">
    <source>
        <dbReference type="ARBA" id="ARBA00001971"/>
    </source>
</evidence>
<keyword evidence="6" id="KW-0560">Oxidoreductase</keyword>
<dbReference type="InterPro" id="IPR036396">
    <property type="entry name" value="Cyt_P450_sf"/>
</dbReference>
<dbReference type="GO" id="GO:0004497">
    <property type="term" value="F:monooxygenase activity"/>
    <property type="evidence" value="ECO:0007669"/>
    <property type="project" value="UniProtKB-KW"/>
</dbReference>
<dbReference type="PANTHER" id="PTHR46300:SF7">
    <property type="entry name" value="P450, PUTATIVE (EUROFUNG)-RELATED"/>
    <property type="match status" value="1"/>
</dbReference>
<evidence type="ECO:0000256" key="5">
    <source>
        <dbReference type="ARBA" id="ARBA00022723"/>
    </source>
</evidence>
<dbReference type="EMBL" id="JACYCD010000467">
    <property type="protein sequence ID" value="KAF8693198.1"/>
    <property type="molecule type" value="Genomic_DNA"/>
</dbReference>
<evidence type="ECO:0000313" key="11">
    <source>
        <dbReference type="Proteomes" id="UP000602905"/>
    </source>
</evidence>
<dbReference type="Gene3D" id="1.10.630.10">
    <property type="entry name" value="Cytochrome P450"/>
    <property type="match status" value="1"/>
</dbReference>
<accession>A0A8H7HK62</accession>
<dbReference type="PANTHER" id="PTHR46300">
    <property type="entry name" value="P450, PUTATIVE (EUROFUNG)-RELATED-RELATED"/>
    <property type="match status" value="1"/>
</dbReference>
<evidence type="ECO:0000256" key="8">
    <source>
        <dbReference type="ARBA" id="ARBA00023033"/>
    </source>
</evidence>
<dbReference type="Pfam" id="PF00067">
    <property type="entry name" value="p450"/>
    <property type="match status" value="1"/>
</dbReference>
<keyword evidence="4 9" id="KW-0349">Heme</keyword>
<evidence type="ECO:0000256" key="7">
    <source>
        <dbReference type="ARBA" id="ARBA00023004"/>
    </source>
</evidence>
<evidence type="ECO:0000256" key="3">
    <source>
        <dbReference type="ARBA" id="ARBA00010617"/>
    </source>
</evidence>
<evidence type="ECO:0000313" key="10">
    <source>
        <dbReference type="EMBL" id="KAF8693198.1"/>
    </source>
</evidence>
<comment type="pathway">
    <text evidence="2">Secondary metabolite biosynthesis.</text>
</comment>
<dbReference type="AlphaFoldDB" id="A0A8H7HK62"/>
<evidence type="ECO:0000256" key="9">
    <source>
        <dbReference type="PIRSR" id="PIRSR602401-1"/>
    </source>
</evidence>
<proteinExistence type="inferred from homology"/>
<evidence type="ECO:0000256" key="2">
    <source>
        <dbReference type="ARBA" id="ARBA00005179"/>
    </source>
</evidence>
<organism evidence="10 11">
    <name type="scientific">Rhizoctonia solani</name>
    <dbReference type="NCBI Taxonomy" id="456999"/>
    <lineage>
        <taxon>Eukaryota</taxon>
        <taxon>Fungi</taxon>
        <taxon>Dikarya</taxon>
        <taxon>Basidiomycota</taxon>
        <taxon>Agaricomycotina</taxon>
        <taxon>Agaricomycetes</taxon>
        <taxon>Cantharellales</taxon>
        <taxon>Ceratobasidiaceae</taxon>
        <taxon>Rhizoctonia</taxon>
    </lineage>
</organism>
<evidence type="ECO:0000256" key="6">
    <source>
        <dbReference type="ARBA" id="ARBA00023002"/>
    </source>
</evidence>
<dbReference type="GO" id="GO:0020037">
    <property type="term" value="F:heme binding"/>
    <property type="evidence" value="ECO:0007669"/>
    <property type="project" value="InterPro"/>
</dbReference>
<dbReference type="InterPro" id="IPR001128">
    <property type="entry name" value="Cyt_P450"/>
</dbReference>
<feature type="binding site" description="axial binding residue" evidence="9">
    <location>
        <position position="410"/>
    </location>
    <ligand>
        <name>heme</name>
        <dbReference type="ChEBI" id="CHEBI:30413"/>
    </ligand>
    <ligandPart>
        <name>Fe</name>
        <dbReference type="ChEBI" id="CHEBI:18248"/>
    </ligandPart>
</feature>
<keyword evidence="7 9" id="KW-0408">Iron</keyword>
<comment type="cofactor">
    <cofactor evidence="1 9">
        <name>heme</name>
        <dbReference type="ChEBI" id="CHEBI:30413"/>
    </cofactor>
</comment>
<keyword evidence="8" id="KW-0503">Monooxygenase</keyword>
<reference evidence="10" key="1">
    <citation type="submission" date="2020-09" db="EMBL/GenBank/DDBJ databases">
        <title>Comparative genome analyses of four rice-infecting Rhizoctonia solani isolates reveal extensive enrichment of homogalacturonan modification genes.</title>
        <authorList>
            <person name="Lee D.-Y."/>
            <person name="Jeon J."/>
            <person name="Kim K.-T."/>
            <person name="Cheong K."/>
            <person name="Song H."/>
            <person name="Choi G."/>
            <person name="Ko J."/>
            <person name="Opiyo S.O."/>
            <person name="Zuo S."/>
            <person name="Madhav S."/>
            <person name="Lee Y.-H."/>
            <person name="Wang G.-L."/>
        </authorList>
    </citation>
    <scope>NUCLEOTIDE SEQUENCE</scope>
    <source>
        <strain evidence="10">AG1-IA WGL</strain>
    </source>
</reference>
<keyword evidence="5 9" id="KW-0479">Metal-binding</keyword>
<sequence>MRLLMGATDISKEYTKWSRKLGSDIISFNILGGTVIVLNSLNAAEDLLVKRSSIYSDRPQVHNTMSTSDRLLGWANNAGVISYGERWRAQRRMTHELLHKRASEELSPVIVRNSHGKHHAYMSYPPTKLMDRMAGSSIIKVVYGYEATTSNDTLFDIVSRAVDGFSRSAITSNFYVNIIPWMQYIPAWFPGAEWKRKALVWRWQTEQMLHVPYNWTRDKMNTGTAPPSMLKHLLSKYAKEPSKEEKDTILWATGTLFAAGTDTTVASTLVFIVAMAMHPEVQAKAQAEVDSVLCGKRFPEIEDRQSMPYVQAVIKEVFRWRSGFLMPPSRMTSTKDTAFLRGPPFFWLMLGYRPKDLKSSTYATSRAISLDERVYPNPECFDPSRFLSSSAPEAPTFGFGRREPRLQRSCPGTHFAQAALFMVASGLFAFFDVRPKLDSKGRPVRLTAEMKQNILVSQPTAFEVDIKPRSEQHEQILRTWVDV</sequence>
<comment type="similarity">
    <text evidence="3">Belongs to the cytochrome P450 family.</text>
</comment>
<gene>
    <name evidence="10" type="ORF">RHS03_08393</name>
</gene>
<dbReference type="CDD" id="cd11065">
    <property type="entry name" value="CYP64-like"/>
    <property type="match status" value="1"/>
</dbReference>
<dbReference type="GO" id="GO:0005506">
    <property type="term" value="F:iron ion binding"/>
    <property type="evidence" value="ECO:0007669"/>
    <property type="project" value="InterPro"/>
</dbReference>
<protein>
    <submittedName>
        <fullName evidence="10">Cytochrome P450</fullName>
    </submittedName>
</protein>
<dbReference type="GO" id="GO:0016705">
    <property type="term" value="F:oxidoreductase activity, acting on paired donors, with incorporation or reduction of molecular oxygen"/>
    <property type="evidence" value="ECO:0007669"/>
    <property type="project" value="InterPro"/>
</dbReference>
<name>A0A8H7HK62_9AGAM</name>
<dbReference type="OrthoDB" id="2789670at2759"/>
<dbReference type="InterPro" id="IPR002401">
    <property type="entry name" value="Cyt_P450_E_grp-I"/>
</dbReference>
<dbReference type="SUPFAM" id="SSF48264">
    <property type="entry name" value="Cytochrome P450"/>
    <property type="match status" value="1"/>
</dbReference>
<dbReference type="PRINTS" id="PR00463">
    <property type="entry name" value="EP450I"/>
</dbReference>
<comment type="caution">
    <text evidence="10">The sequence shown here is derived from an EMBL/GenBank/DDBJ whole genome shotgun (WGS) entry which is preliminary data.</text>
</comment>
<evidence type="ECO:0000256" key="4">
    <source>
        <dbReference type="ARBA" id="ARBA00022617"/>
    </source>
</evidence>
<dbReference type="InterPro" id="IPR050364">
    <property type="entry name" value="Cytochrome_P450_fung"/>
</dbReference>